<dbReference type="Gene3D" id="1.10.30.50">
    <property type="match status" value="1"/>
</dbReference>
<proteinExistence type="predicted"/>
<dbReference type="RefSeq" id="WP_340277840.1">
    <property type="nucleotide sequence ID" value="NZ_JBAKIA010000038.1"/>
</dbReference>
<organism evidence="1 2">
    <name type="scientific">Roseibium algae</name>
    <dbReference type="NCBI Taxonomy" id="3123038"/>
    <lineage>
        <taxon>Bacteria</taxon>
        <taxon>Pseudomonadati</taxon>
        <taxon>Pseudomonadota</taxon>
        <taxon>Alphaproteobacteria</taxon>
        <taxon>Hyphomicrobiales</taxon>
        <taxon>Stappiaceae</taxon>
        <taxon>Roseibium</taxon>
    </lineage>
</organism>
<evidence type="ECO:0000313" key="1">
    <source>
        <dbReference type="EMBL" id="MEJ8476961.1"/>
    </source>
</evidence>
<gene>
    <name evidence="1" type="ORF">V6575_23045</name>
</gene>
<evidence type="ECO:0000313" key="2">
    <source>
        <dbReference type="Proteomes" id="UP001385499"/>
    </source>
</evidence>
<name>A0ABU8TS11_9HYPH</name>
<dbReference type="Proteomes" id="UP001385499">
    <property type="component" value="Unassembled WGS sequence"/>
</dbReference>
<comment type="caution">
    <text evidence="1">The sequence shown here is derived from an EMBL/GenBank/DDBJ whole genome shotgun (WGS) entry which is preliminary data.</text>
</comment>
<protein>
    <recommendedName>
        <fullName evidence="3">TIGR02646 family protein</fullName>
    </recommendedName>
</protein>
<evidence type="ECO:0008006" key="3">
    <source>
        <dbReference type="Google" id="ProtNLM"/>
    </source>
</evidence>
<keyword evidence="2" id="KW-1185">Reference proteome</keyword>
<dbReference type="EMBL" id="JBAKIA010000038">
    <property type="protein sequence ID" value="MEJ8476961.1"/>
    <property type="molecule type" value="Genomic_DNA"/>
</dbReference>
<reference evidence="1 2" key="1">
    <citation type="submission" date="2024-02" db="EMBL/GenBank/DDBJ databases">
        <title>Roseibium algae sp. nov., isolated from marine alga (Grateloupia sp.), showing potential in myo-inositol conversion.</title>
        <authorList>
            <person name="Wang Y."/>
        </authorList>
    </citation>
    <scope>NUCLEOTIDE SEQUENCE [LARGE SCALE GENOMIC DNA]</scope>
    <source>
        <strain evidence="1 2">H3510</strain>
    </source>
</reference>
<sequence length="250" mass="28660">MLTRRAKLASGGNPKLKIGSKWSKTKKQLLIETNDKCAYCESHTTAVAFGDVEHYRPKSIYWWLAYVYDNYLASCSICNQQFKSNAFEFSGPKMRGPVIRSNTTDARIEALAKQFAPDPLDAQAIADFEDAHRQEAPLIPNPYVDDPEKLFAWDVLSGAKQVELIPNPNHPDAADVVDACERLYGLNRPQLKRRRFNQWRIYNFFLKVMLDQGADQETRDDAQAFINESLLPTSEYAGMIRYFENQRMAH</sequence>
<accession>A0ABU8TS11</accession>